<feature type="region of interest" description="Disordered" evidence="1">
    <location>
        <begin position="215"/>
        <end position="237"/>
    </location>
</feature>
<dbReference type="Proteomes" id="UP000006514">
    <property type="component" value="Unassembled WGS sequence"/>
</dbReference>
<keyword evidence="3" id="KW-1185">Reference proteome</keyword>
<dbReference type="AlphaFoldDB" id="J0WK96"/>
<dbReference type="InParanoid" id="J0WK96"/>
<dbReference type="KEGG" id="adl:AURDEDRAFT_77511"/>
<reference evidence="3" key="1">
    <citation type="journal article" date="2012" name="Science">
        <title>The Paleozoic origin of enzymatic lignin decomposition reconstructed from 31 fungal genomes.</title>
        <authorList>
            <person name="Floudas D."/>
            <person name="Binder M."/>
            <person name="Riley R."/>
            <person name="Barry K."/>
            <person name="Blanchette R.A."/>
            <person name="Henrissat B."/>
            <person name="Martinez A.T."/>
            <person name="Otillar R."/>
            <person name="Spatafora J.W."/>
            <person name="Yadav J.S."/>
            <person name="Aerts A."/>
            <person name="Benoit I."/>
            <person name="Boyd A."/>
            <person name="Carlson A."/>
            <person name="Copeland A."/>
            <person name="Coutinho P.M."/>
            <person name="de Vries R.P."/>
            <person name="Ferreira P."/>
            <person name="Findley K."/>
            <person name="Foster B."/>
            <person name="Gaskell J."/>
            <person name="Glotzer D."/>
            <person name="Gorecki P."/>
            <person name="Heitman J."/>
            <person name="Hesse C."/>
            <person name="Hori C."/>
            <person name="Igarashi K."/>
            <person name="Jurgens J.A."/>
            <person name="Kallen N."/>
            <person name="Kersten P."/>
            <person name="Kohler A."/>
            <person name="Kuees U."/>
            <person name="Kumar T.K.A."/>
            <person name="Kuo A."/>
            <person name="LaButti K."/>
            <person name="Larrondo L.F."/>
            <person name="Lindquist E."/>
            <person name="Ling A."/>
            <person name="Lombard V."/>
            <person name="Lucas S."/>
            <person name="Lundell T."/>
            <person name="Martin R."/>
            <person name="McLaughlin D.J."/>
            <person name="Morgenstern I."/>
            <person name="Morin E."/>
            <person name="Murat C."/>
            <person name="Nagy L.G."/>
            <person name="Nolan M."/>
            <person name="Ohm R.A."/>
            <person name="Patyshakuliyeva A."/>
            <person name="Rokas A."/>
            <person name="Ruiz-Duenas F.J."/>
            <person name="Sabat G."/>
            <person name="Salamov A."/>
            <person name="Samejima M."/>
            <person name="Schmutz J."/>
            <person name="Slot J.C."/>
            <person name="St John F."/>
            <person name="Stenlid J."/>
            <person name="Sun H."/>
            <person name="Sun S."/>
            <person name="Syed K."/>
            <person name="Tsang A."/>
            <person name="Wiebenga A."/>
            <person name="Young D."/>
            <person name="Pisabarro A."/>
            <person name="Eastwood D.C."/>
            <person name="Martin F."/>
            <person name="Cullen D."/>
            <person name="Grigoriev I.V."/>
            <person name="Hibbett D.S."/>
        </authorList>
    </citation>
    <scope>NUCLEOTIDE SEQUENCE [LARGE SCALE GENOMIC DNA]</scope>
    <source>
        <strain evidence="3">TFB10046</strain>
    </source>
</reference>
<sequence>MLRASDLKGFEIEGMAEKLIATLYADDTTVYLSKWDSFCDLEDILQTWCLALGAKFNTGKTEIIPLGSEQYRTSLITTRKMRDGGDQIPEGIKVARDGEPTRILGTWPGNKVKMANAWSIALEKTQKALDKWTEHYPTLNGRAILARTIAGGYTQYLTAAQGMPRSVEKKLDKAVMDFVWDGALIGQEIPRQKIARFPLLKRYIFRQRCSSRRCSSSEQAGHDSARRSPELSAISIR</sequence>
<dbReference type="eggNOG" id="ENOG502SCY7">
    <property type="taxonomic scope" value="Eukaryota"/>
</dbReference>
<dbReference type="OrthoDB" id="2205812at2759"/>
<evidence type="ECO:0000313" key="3">
    <source>
        <dbReference type="Proteomes" id="UP000006514"/>
    </source>
</evidence>
<evidence type="ECO:0000313" key="2">
    <source>
        <dbReference type="EMBL" id="EJD32723.1"/>
    </source>
</evidence>
<evidence type="ECO:0008006" key="4">
    <source>
        <dbReference type="Google" id="ProtNLM"/>
    </source>
</evidence>
<protein>
    <recommendedName>
        <fullName evidence="4">Reverse transcriptase domain-containing protein</fullName>
    </recommendedName>
</protein>
<accession>J0WK96</accession>
<feature type="compositionally biased region" description="Basic and acidic residues" evidence="1">
    <location>
        <begin position="220"/>
        <end position="229"/>
    </location>
</feature>
<gene>
    <name evidence="2" type="ORF">AURDEDRAFT_77511</name>
</gene>
<proteinExistence type="predicted"/>
<dbReference type="EMBL" id="JH688707">
    <property type="protein sequence ID" value="EJD32723.1"/>
    <property type="molecule type" value="Genomic_DNA"/>
</dbReference>
<dbReference type="OMA" id="MANAWSI"/>
<organism evidence="2 3">
    <name type="scientific">Auricularia subglabra (strain TFB-10046 / SS5)</name>
    <name type="common">White-rot fungus</name>
    <name type="synonym">Auricularia delicata (strain TFB10046)</name>
    <dbReference type="NCBI Taxonomy" id="717982"/>
    <lineage>
        <taxon>Eukaryota</taxon>
        <taxon>Fungi</taxon>
        <taxon>Dikarya</taxon>
        <taxon>Basidiomycota</taxon>
        <taxon>Agaricomycotina</taxon>
        <taxon>Agaricomycetes</taxon>
        <taxon>Auriculariales</taxon>
        <taxon>Auriculariaceae</taxon>
        <taxon>Auricularia</taxon>
    </lineage>
</organism>
<name>J0WK96_AURST</name>
<evidence type="ECO:0000256" key="1">
    <source>
        <dbReference type="SAM" id="MobiDB-lite"/>
    </source>
</evidence>